<sequence>MSIEQTNPISAQPTATPPKKSGSNVGKLLRDVWRFVWGEDQGVKDLQSDINQIDEARNSKRLAQAKKQQKLEAKARQKAEIKARQAQIRLQLEQQTAQKLLAKQAKKTTITRQVNDKITALKEKTLQGLVKNKQQNLSNQKPLVDHNFLAHGASALHAGLLKPSQHQREETPVRPMQSAPKVVAKKSGWLNKFFAPRPVRQKPTAMRPVIERQPLSSAPSVPVQQPSVHESSDWSKHKEKMAKRLAAEAEKYANLKIRQDIENRYWHSHNIVRANLIKDQETLFFNWQSKILTLVLALGLALLTVGVLYGALLVWESNKLHDNQDVFDNLEAVNQEVKKEEAIAQEIMDFNNKLVLVDYMLDNHIYWSDFFKVLEDYTIFDVYYEGFSGDINGTYALPAVARDYRAVYLQLKLMQGNEEVLSADTEGAKSLAQTVQATGDSVATTVDKIKFILNLVIDRKLFLR</sequence>
<feature type="compositionally biased region" description="Low complexity" evidence="2">
    <location>
        <begin position="214"/>
        <end position="229"/>
    </location>
</feature>
<feature type="region of interest" description="Disordered" evidence="2">
    <location>
        <begin position="214"/>
        <end position="237"/>
    </location>
</feature>
<dbReference type="Proteomes" id="UP000034048">
    <property type="component" value="Unassembled WGS sequence"/>
</dbReference>
<gene>
    <name evidence="4" type="ORF">UT42_C0005G0005</name>
</gene>
<dbReference type="AlphaFoldDB" id="A0A0G0QY89"/>
<name>A0A0G0QY89_9BACT</name>
<dbReference type="EMBL" id="LBWS01000005">
    <property type="protein sequence ID" value="KKR15285.1"/>
    <property type="molecule type" value="Genomic_DNA"/>
</dbReference>
<organism evidence="4 5">
    <name type="scientific">Candidatus Falkowbacteria bacterium GW2011_GWA2_39_24</name>
    <dbReference type="NCBI Taxonomy" id="1618634"/>
    <lineage>
        <taxon>Bacteria</taxon>
        <taxon>Candidatus Falkowiibacteriota</taxon>
    </lineage>
</organism>
<evidence type="ECO:0000313" key="4">
    <source>
        <dbReference type="EMBL" id="KKR15285.1"/>
    </source>
</evidence>
<reference evidence="4 5" key="1">
    <citation type="journal article" date="2015" name="Nature">
        <title>rRNA introns, odd ribosomes, and small enigmatic genomes across a large radiation of phyla.</title>
        <authorList>
            <person name="Brown C.T."/>
            <person name="Hug L.A."/>
            <person name="Thomas B.C."/>
            <person name="Sharon I."/>
            <person name="Castelle C.J."/>
            <person name="Singh A."/>
            <person name="Wilkins M.J."/>
            <person name="Williams K.H."/>
            <person name="Banfield J.F."/>
        </authorList>
    </citation>
    <scope>NUCLEOTIDE SEQUENCE [LARGE SCALE GENOMIC DNA]</scope>
</reference>
<keyword evidence="1" id="KW-0175">Coiled coil</keyword>
<accession>A0A0G0QY89</accession>
<proteinExistence type="predicted"/>
<keyword evidence="3" id="KW-0472">Membrane</keyword>
<feature type="region of interest" description="Disordered" evidence="2">
    <location>
        <begin position="1"/>
        <end position="24"/>
    </location>
</feature>
<feature type="coiled-coil region" evidence="1">
    <location>
        <begin position="53"/>
        <end position="103"/>
    </location>
</feature>
<feature type="compositionally biased region" description="Polar residues" evidence="2">
    <location>
        <begin position="1"/>
        <end position="14"/>
    </location>
</feature>
<evidence type="ECO:0000256" key="1">
    <source>
        <dbReference type="SAM" id="Coils"/>
    </source>
</evidence>
<feature type="transmembrane region" description="Helical" evidence="3">
    <location>
        <begin position="291"/>
        <end position="315"/>
    </location>
</feature>
<keyword evidence="3" id="KW-0812">Transmembrane</keyword>
<comment type="caution">
    <text evidence="4">The sequence shown here is derived from an EMBL/GenBank/DDBJ whole genome shotgun (WGS) entry which is preliminary data.</text>
</comment>
<evidence type="ECO:0000313" key="5">
    <source>
        <dbReference type="Proteomes" id="UP000034048"/>
    </source>
</evidence>
<evidence type="ECO:0000256" key="2">
    <source>
        <dbReference type="SAM" id="MobiDB-lite"/>
    </source>
</evidence>
<evidence type="ECO:0000256" key="3">
    <source>
        <dbReference type="SAM" id="Phobius"/>
    </source>
</evidence>
<keyword evidence="3" id="KW-1133">Transmembrane helix</keyword>
<protein>
    <submittedName>
        <fullName evidence="4">Uncharacterized protein</fullName>
    </submittedName>
</protein>